<sequence length="105" mass="11014">MTNDRLVQPPPISHIRKSGIVGAALLLLGPMVASTALGAGARISEAFKPFEKSANERVSEAFEDIKGIAPVSDELKTALASLTQSIHSAQTPPVLAEGNEQPELL</sequence>
<dbReference type="AlphaFoldDB" id="A0A5S4X1A5"/>
<comment type="caution">
    <text evidence="1">The sequence shown here is derived from an EMBL/GenBank/DDBJ whole genome shotgun (WGS) entry which is preliminary data.</text>
</comment>
<proteinExistence type="predicted"/>
<evidence type="ECO:0000313" key="1">
    <source>
        <dbReference type="EMBL" id="TYL87411.1"/>
    </source>
</evidence>
<name>A0A5S4X1A5_9BRAD</name>
<accession>A0A5S4X1A5</accession>
<protein>
    <submittedName>
        <fullName evidence="1">Uncharacterized protein</fullName>
    </submittedName>
</protein>
<organism evidence="1 2">
    <name type="scientific">Bradyrhizobium cytisi</name>
    <dbReference type="NCBI Taxonomy" id="515489"/>
    <lineage>
        <taxon>Bacteria</taxon>
        <taxon>Pseudomonadati</taxon>
        <taxon>Pseudomonadota</taxon>
        <taxon>Alphaproteobacteria</taxon>
        <taxon>Hyphomicrobiales</taxon>
        <taxon>Nitrobacteraceae</taxon>
        <taxon>Bradyrhizobium</taxon>
    </lineage>
</organism>
<dbReference type="Proteomes" id="UP000324853">
    <property type="component" value="Unassembled WGS sequence"/>
</dbReference>
<reference evidence="1 2" key="1">
    <citation type="submission" date="2019-08" db="EMBL/GenBank/DDBJ databases">
        <title>Bradyrhizobium hipponensis sp. nov., a rhizobium isolated from a Lupinus angustifolius root nodule in Tunisia.</title>
        <authorList>
            <person name="Off K."/>
            <person name="Rejili M."/>
            <person name="Mars M."/>
            <person name="Brachmann A."/>
            <person name="Marin M."/>
        </authorList>
    </citation>
    <scope>NUCLEOTIDE SEQUENCE [LARGE SCALE GENOMIC DNA]</scope>
    <source>
        <strain evidence="1 2">CTAW11</strain>
    </source>
</reference>
<dbReference type="EMBL" id="VSSR01000008">
    <property type="protein sequence ID" value="TYL87411.1"/>
    <property type="molecule type" value="Genomic_DNA"/>
</dbReference>
<dbReference type="OrthoDB" id="8242561at2"/>
<dbReference type="RefSeq" id="WP_148749589.1">
    <property type="nucleotide sequence ID" value="NZ_VSSR01000008.1"/>
</dbReference>
<gene>
    <name evidence="1" type="ORF">FXB38_04625</name>
</gene>
<evidence type="ECO:0000313" key="2">
    <source>
        <dbReference type="Proteomes" id="UP000324853"/>
    </source>
</evidence>
<keyword evidence="2" id="KW-1185">Reference proteome</keyword>